<gene>
    <name evidence="3" type="ORF">FIC94_18240</name>
</gene>
<feature type="domain" description="DUF1468" evidence="2">
    <location>
        <begin position="23"/>
        <end position="160"/>
    </location>
</feature>
<comment type="caution">
    <text evidence="3">The sequence shown here is derived from an EMBL/GenBank/DDBJ whole genome shotgun (WGS) entry which is preliminary data.</text>
</comment>
<keyword evidence="1" id="KW-0472">Membrane</keyword>
<sequence>MGETDMDDTRKVLLTRFAAEMFVAALLVAIGVLVAYGAAGLGYGWTSSGPDSGYVPFYLGWGIGLAGMGIAISSYLERERYRARVFLTLDGARDVLSFFLPIIGLVVASYLLGIYCAGLIYLFLTIRFQAKASTLNALLIALLAVGLFYVMFEFWFRIPLLTGPIEPLLGL</sequence>
<feature type="transmembrane region" description="Helical" evidence="1">
    <location>
        <begin position="96"/>
        <end position="123"/>
    </location>
</feature>
<evidence type="ECO:0000313" key="4">
    <source>
        <dbReference type="Proteomes" id="UP000312784"/>
    </source>
</evidence>
<dbReference type="InterPro" id="IPR009936">
    <property type="entry name" value="DUF1468"/>
</dbReference>
<name>A0ABY2Y0E0_9HYPH</name>
<organism evidence="3 4">
    <name type="scientific">Ochrobactrum teleogrylli</name>
    <dbReference type="NCBI Taxonomy" id="2479765"/>
    <lineage>
        <taxon>Bacteria</taxon>
        <taxon>Pseudomonadati</taxon>
        <taxon>Pseudomonadota</taxon>
        <taxon>Alphaproteobacteria</taxon>
        <taxon>Hyphomicrobiales</taxon>
        <taxon>Brucellaceae</taxon>
        <taxon>Brucella/Ochrobactrum group</taxon>
        <taxon>Ochrobactrum</taxon>
    </lineage>
</organism>
<protein>
    <submittedName>
        <fullName evidence="3">Tripartite tricarboxylate transporter TctB family protein</fullName>
    </submittedName>
</protein>
<feature type="transmembrane region" description="Helical" evidence="1">
    <location>
        <begin position="135"/>
        <end position="156"/>
    </location>
</feature>
<evidence type="ECO:0000256" key="1">
    <source>
        <dbReference type="SAM" id="Phobius"/>
    </source>
</evidence>
<evidence type="ECO:0000259" key="2">
    <source>
        <dbReference type="Pfam" id="PF07331"/>
    </source>
</evidence>
<feature type="transmembrane region" description="Helical" evidence="1">
    <location>
        <begin position="57"/>
        <end position="76"/>
    </location>
</feature>
<dbReference type="Pfam" id="PF07331">
    <property type="entry name" value="TctB"/>
    <property type="match status" value="1"/>
</dbReference>
<keyword evidence="1" id="KW-1133">Transmembrane helix</keyword>
<keyword evidence="1" id="KW-0812">Transmembrane</keyword>
<accession>A0ABY2Y0E0</accession>
<evidence type="ECO:0000313" key="3">
    <source>
        <dbReference type="EMBL" id="TNV11933.1"/>
    </source>
</evidence>
<keyword evidence="4" id="KW-1185">Reference proteome</keyword>
<feature type="transmembrane region" description="Helical" evidence="1">
    <location>
        <begin position="21"/>
        <end position="45"/>
    </location>
</feature>
<dbReference type="EMBL" id="VEWL01000013">
    <property type="protein sequence ID" value="TNV11933.1"/>
    <property type="molecule type" value="Genomic_DNA"/>
</dbReference>
<reference evidence="3 4" key="1">
    <citation type="submission" date="2019-06" db="EMBL/GenBank/DDBJ databases">
        <title>Ochrobactrum cricket sp.nov., isolated from the insect Teleogryllus occipitalis living in deserted cropland.</title>
        <authorList>
            <person name="Hu M."/>
        </authorList>
    </citation>
    <scope>NUCLEOTIDE SEQUENCE [LARGE SCALE GENOMIC DNA]</scope>
    <source>
        <strain evidence="3 4">LCB8</strain>
    </source>
</reference>
<dbReference type="Proteomes" id="UP000312784">
    <property type="component" value="Unassembled WGS sequence"/>
</dbReference>
<proteinExistence type="predicted"/>